<evidence type="ECO:0000313" key="2">
    <source>
        <dbReference type="EMBL" id="BAS20330.1"/>
    </source>
</evidence>
<evidence type="ECO:0000256" key="1">
    <source>
        <dbReference type="SAM" id="Phobius"/>
    </source>
</evidence>
<evidence type="ECO:0008006" key="4">
    <source>
        <dbReference type="Google" id="ProtNLM"/>
    </source>
</evidence>
<keyword evidence="1" id="KW-0812">Transmembrane</keyword>
<dbReference type="PATRIC" id="fig|43675.28.peg.1114"/>
<organism evidence="2">
    <name type="scientific">Rothia mucilaginosa</name>
    <dbReference type="NCBI Taxonomy" id="43675"/>
    <lineage>
        <taxon>Bacteria</taxon>
        <taxon>Bacillati</taxon>
        <taxon>Actinomycetota</taxon>
        <taxon>Actinomycetes</taxon>
        <taxon>Micrococcales</taxon>
        <taxon>Micrococcaceae</taxon>
        <taxon>Rothia</taxon>
    </lineage>
</organism>
<sequence length="47" mass="4937">MSISAIVMLVVAILIIWGGLGLALLNLHRHPDLDALDDAAEAQGSEL</sequence>
<keyword evidence="1" id="KW-1133">Transmembrane helix</keyword>
<accession>A0A0K2RZW5</accession>
<dbReference type="NCBIfam" id="NF033493">
    <property type="entry name" value="MetS_like_NSS"/>
    <property type="match status" value="1"/>
</dbReference>
<dbReference type="RefSeq" id="WP_005504798.1">
    <property type="nucleotide sequence ID" value="NZ_AP014938.1"/>
</dbReference>
<name>A0A0K2RZW5_9MICC</name>
<dbReference type="InterPro" id="IPR031596">
    <property type="entry name" value="MaAIMP_sms"/>
</dbReference>
<dbReference type="AlphaFoldDB" id="A0A0K2RZW5"/>
<dbReference type="Pfam" id="PF16951">
    <property type="entry name" value="MaAIMP_sms"/>
    <property type="match status" value="1"/>
</dbReference>
<keyword evidence="1" id="KW-0472">Membrane</keyword>
<evidence type="ECO:0000313" key="3">
    <source>
        <dbReference type="Proteomes" id="UP000066203"/>
    </source>
</evidence>
<protein>
    <recommendedName>
        <fullName evidence="4">Methionine/alanine importer small subunit</fullName>
    </recommendedName>
</protein>
<dbReference type="Proteomes" id="UP000066203">
    <property type="component" value="Chromosome"/>
</dbReference>
<reference evidence="3" key="1">
    <citation type="submission" date="2015-08" db="EMBL/GenBank/DDBJ databases">
        <title>Complete genome sequence of Rothia mucilaginosa strain NUM-Rm6536.</title>
        <authorList>
            <person name="Nambu T."/>
        </authorList>
    </citation>
    <scope>NUCLEOTIDE SEQUENCE [LARGE SCALE GENOMIC DNA]</scope>
    <source>
        <strain evidence="3">NUM-Rm6536</strain>
    </source>
</reference>
<feature type="transmembrane region" description="Helical" evidence="1">
    <location>
        <begin position="6"/>
        <end position="27"/>
    </location>
</feature>
<gene>
    <name evidence="2" type="ORF">RM6536_1083</name>
</gene>
<proteinExistence type="predicted"/>
<dbReference type="EMBL" id="AP014938">
    <property type="protein sequence ID" value="BAS20330.1"/>
    <property type="molecule type" value="Genomic_DNA"/>
</dbReference>